<sequence length="253" mass="27678">MSLFEPTIPFGEPELMRVSDFQRYLHEPGGPRARVVTELTPGQPSLSQSLLADLMRFEHSGQASEVLEVLAACVRHAQHVVVHLQMGESVVPLTVFAVDRLVHCPVSIDALLLQRPTELRVLHVEPAVLRPPGDAEASLVGEGHHYHPLRPLLWELALRGARSALLPEIAGQVAYRVAPGVDLSGLRVAGALPGAIQKLQGDRYTLREMAEWPGFDTERASRLLNALYLQSGLIVSRTRPTGFGESFFGALGR</sequence>
<name>A0ABZ0CSW4_9BURK</name>
<dbReference type="RefSeq" id="WP_316700756.1">
    <property type="nucleotide sequence ID" value="NZ_CP136336.1"/>
</dbReference>
<protein>
    <submittedName>
        <fullName evidence="1">Uncharacterized protein</fullName>
    </submittedName>
</protein>
<dbReference type="EMBL" id="CP136336">
    <property type="protein sequence ID" value="WOB08074.1"/>
    <property type="molecule type" value="Genomic_DNA"/>
</dbReference>
<accession>A0ABZ0CSW4</accession>
<keyword evidence="2" id="KW-1185">Reference proteome</keyword>
<reference evidence="1 2" key="1">
    <citation type="submission" date="2023-10" db="EMBL/GenBank/DDBJ databases">
        <title>Bacteria for the degradation of biodegradable plastic PBAT(Polybutylene adipate terephthalate).</title>
        <authorList>
            <person name="Weon H.-Y."/>
            <person name="Yeon J."/>
        </authorList>
    </citation>
    <scope>NUCLEOTIDE SEQUENCE [LARGE SCALE GENOMIC DNA]</scope>
    <source>
        <strain evidence="1 2">SBD 7-3</strain>
    </source>
</reference>
<organism evidence="1 2">
    <name type="scientific">Piscinibacter gummiphilus</name>
    <dbReference type="NCBI Taxonomy" id="946333"/>
    <lineage>
        <taxon>Bacteria</taxon>
        <taxon>Pseudomonadati</taxon>
        <taxon>Pseudomonadota</taxon>
        <taxon>Betaproteobacteria</taxon>
        <taxon>Burkholderiales</taxon>
        <taxon>Sphaerotilaceae</taxon>
        <taxon>Piscinibacter</taxon>
    </lineage>
</organism>
<gene>
    <name evidence="1" type="ORF">RXV79_24625</name>
</gene>
<evidence type="ECO:0000313" key="1">
    <source>
        <dbReference type="EMBL" id="WOB08074.1"/>
    </source>
</evidence>
<proteinExistence type="predicted"/>
<dbReference type="Proteomes" id="UP001303946">
    <property type="component" value="Chromosome"/>
</dbReference>
<evidence type="ECO:0000313" key="2">
    <source>
        <dbReference type="Proteomes" id="UP001303946"/>
    </source>
</evidence>